<dbReference type="SUPFAM" id="SSF55785">
    <property type="entry name" value="PYP-like sensor domain (PAS domain)"/>
    <property type="match status" value="2"/>
</dbReference>
<dbReference type="Proteomes" id="UP000003751">
    <property type="component" value="Unassembled WGS sequence"/>
</dbReference>
<dbReference type="PANTHER" id="PTHR34236">
    <property type="entry name" value="DIMETHYL SULFOXIDE REDUCTASE TRANSCRIPTIONAL ACTIVATOR"/>
    <property type="match status" value="1"/>
</dbReference>
<dbReference type="PROSITE" id="PS50113">
    <property type="entry name" value="PAC"/>
    <property type="match status" value="1"/>
</dbReference>
<dbReference type="Gene3D" id="3.30.450.20">
    <property type="entry name" value="PAS domain"/>
    <property type="match status" value="2"/>
</dbReference>
<evidence type="ECO:0000313" key="6">
    <source>
        <dbReference type="EMBL" id="SHK27288.1"/>
    </source>
</evidence>
<dbReference type="Proteomes" id="UP000184203">
    <property type="component" value="Unassembled WGS sequence"/>
</dbReference>
<dbReference type="eggNOG" id="arCOG02278">
    <property type="taxonomic scope" value="Archaea"/>
</dbReference>
<accession>E7QXF1</accession>
<dbReference type="eggNOG" id="arCOG02348">
    <property type="taxonomic scope" value="Archaea"/>
</dbReference>
<sequence>MTEPLSNENLSTRSSLAETETEAETAFFKHIVRDALDAVVTISENGTIVFANEVAGRLFGYDQDELLDESIRSLFPERHQETYLDEFRRQVENADSTVEHSGLERTAIRRDGEEFPVSFSLREHRYHDRRLFTATIRDISERKRRQRELETVTEKYRTLVDTAPDAIFLADAETGTILEANRAASELLDRPIEEIEGMHQSELHPEDDRDRYERLFDRPRESDASVPDSHGLSVVDSNGNRIPVSINSNSTELNGRRVVQGIFHDISDRKRREEALNRLHATTHEMLETSCPETICQRAVETAADVLDLPATGIYLLSEDDDVLEPVVMTERVENLFDGDVPTYTSDDDLAWDVFETNEPRAISDFDATPSVADRDTPVRSGIIVPLGEHGIFITASTTPRDFDRIDFDLMRVLATNTETALTRAERERDIARQRDELTTLNRINAIVRDINQALVAAPSREEIERTVCERFADSSVYHGALIATLSSTEERLVVQTAAGIDDDYLDLITELGPKSKRGGAGTALQTGQFNVVEDVSSLSSLPQSFTSAANERGYGSIACIPISYRGTTYGVLVVYATKLTSVSERERSVFSELGETIGHAINAVESKKLLYSDSVLELEFSITNTGSFFVVTSEELGCSFELDGVVPRRDDVYLFYVTLSGAPSEKVIERADESPMVEHVRVIQETGDETLLEVALCGTETSAQALIERGAYVQRGSIEDGKGSIVVEVPANTRVRPFLDAVEEVYEETSLLSKQSRDRPFHSTSEFYHELGETLTERQAEILQAAYLAGYFDYPRASSGAELADTLDISSPTFHQHLQTAERKLLSLLFSERPRID</sequence>
<dbReference type="PATRIC" id="fig|797209.4.peg.3416"/>
<evidence type="ECO:0000313" key="8">
    <source>
        <dbReference type="Proteomes" id="UP000184203"/>
    </source>
</evidence>
<organism evidence="5 7">
    <name type="scientific">Haladaptatus paucihalophilus DX253</name>
    <dbReference type="NCBI Taxonomy" id="797209"/>
    <lineage>
        <taxon>Archaea</taxon>
        <taxon>Methanobacteriati</taxon>
        <taxon>Methanobacteriota</taxon>
        <taxon>Stenosarchaea group</taxon>
        <taxon>Halobacteria</taxon>
        <taxon>Halobacteriales</taxon>
        <taxon>Haladaptataceae</taxon>
        <taxon>Haladaptatus</taxon>
    </lineage>
</organism>
<dbReference type="InterPro" id="IPR007050">
    <property type="entry name" value="HTH_bacterioopsin"/>
</dbReference>
<feature type="domain" description="PAS" evidence="3">
    <location>
        <begin position="24"/>
        <end position="94"/>
    </location>
</feature>
<evidence type="ECO:0000259" key="3">
    <source>
        <dbReference type="PROSITE" id="PS50112"/>
    </source>
</evidence>
<dbReference type="Gene3D" id="1.10.10.10">
    <property type="entry name" value="Winged helix-like DNA-binding domain superfamily/Winged helix DNA-binding domain"/>
    <property type="match status" value="1"/>
</dbReference>
<evidence type="ECO:0000256" key="1">
    <source>
        <dbReference type="ARBA" id="ARBA00023015"/>
    </source>
</evidence>
<dbReference type="Pfam" id="PF04967">
    <property type="entry name" value="HTH_10"/>
    <property type="match status" value="1"/>
</dbReference>
<dbReference type="InterPro" id="IPR036388">
    <property type="entry name" value="WH-like_DNA-bd_sf"/>
</dbReference>
<dbReference type="InterPro" id="IPR029016">
    <property type="entry name" value="GAF-like_dom_sf"/>
</dbReference>
<evidence type="ECO:0000256" key="2">
    <source>
        <dbReference type="ARBA" id="ARBA00023163"/>
    </source>
</evidence>
<evidence type="ECO:0000259" key="4">
    <source>
        <dbReference type="PROSITE" id="PS50113"/>
    </source>
</evidence>
<dbReference type="InterPro" id="IPR035965">
    <property type="entry name" value="PAS-like_dom_sf"/>
</dbReference>
<dbReference type="InterPro" id="IPR013324">
    <property type="entry name" value="RNA_pol_sigma_r3/r4-like"/>
</dbReference>
<dbReference type="InterPro" id="IPR031803">
    <property type="entry name" value="BAT_GAF/HTH-assoc"/>
</dbReference>
<dbReference type="EMBL" id="FRAN01000001">
    <property type="protein sequence ID" value="SHK27288.1"/>
    <property type="molecule type" value="Genomic_DNA"/>
</dbReference>
<reference evidence="8" key="3">
    <citation type="submission" date="2016-11" db="EMBL/GenBank/DDBJ databases">
        <authorList>
            <person name="Varghese N."/>
            <person name="Submissions S."/>
        </authorList>
    </citation>
    <scope>NUCLEOTIDE SEQUENCE [LARGE SCALE GENOMIC DNA]</scope>
    <source>
        <strain evidence="8">DX253</strain>
    </source>
</reference>
<dbReference type="CDD" id="cd00130">
    <property type="entry name" value="PAS"/>
    <property type="match status" value="2"/>
</dbReference>
<dbReference type="EMBL" id="AEMG01000019">
    <property type="protein sequence ID" value="EFW90954.1"/>
    <property type="molecule type" value="Genomic_DNA"/>
</dbReference>
<dbReference type="SUPFAM" id="SSF88659">
    <property type="entry name" value="Sigma3 and sigma4 domains of RNA polymerase sigma factors"/>
    <property type="match status" value="1"/>
</dbReference>
<dbReference type="InterPro" id="IPR000700">
    <property type="entry name" value="PAS-assoc_C"/>
</dbReference>
<feature type="domain" description="PAS" evidence="3">
    <location>
        <begin position="152"/>
        <end position="207"/>
    </location>
</feature>
<dbReference type="PANTHER" id="PTHR34236:SF1">
    <property type="entry name" value="DIMETHYL SULFOXIDE REDUCTASE TRANSCRIPTIONAL ACTIVATOR"/>
    <property type="match status" value="1"/>
</dbReference>
<keyword evidence="8" id="KW-1185">Reference proteome</keyword>
<dbReference type="OrthoDB" id="165911at2157"/>
<name>E7QXF1_HALPU</name>
<dbReference type="PROSITE" id="PS50112">
    <property type="entry name" value="PAS"/>
    <property type="match status" value="2"/>
</dbReference>
<dbReference type="InterPro" id="IPR000014">
    <property type="entry name" value="PAS"/>
</dbReference>
<dbReference type="SUPFAM" id="SSF55781">
    <property type="entry name" value="GAF domain-like"/>
    <property type="match status" value="2"/>
</dbReference>
<dbReference type="Pfam" id="PF00989">
    <property type="entry name" value="PAS"/>
    <property type="match status" value="1"/>
</dbReference>
<proteinExistence type="predicted"/>
<dbReference type="AlphaFoldDB" id="E7QXF1"/>
<gene>
    <name evidence="6" type="ORF">SAMN05444342_1168</name>
    <name evidence="5" type="ORF">ZOD2009_17448</name>
</gene>
<keyword evidence="1" id="KW-0805">Transcription regulation</keyword>
<evidence type="ECO:0000313" key="7">
    <source>
        <dbReference type="Proteomes" id="UP000003751"/>
    </source>
</evidence>
<keyword evidence="2" id="KW-0804">Transcription</keyword>
<dbReference type="Gene3D" id="3.30.450.40">
    <property type="match status" value="2"/>
</dbReference>
<reference evidence="5 7" key="1">
    <citation type="journal article" date="2014" name="ISME J.">
        <title>Trehalose/2-sulfotrehalose biosynthesis and glycine-betaine uptake are widely spread mechanisms for osmoadaptation in the Halobacteriales.</title>
        <authorList>
            <person name="Youssef N.H."/>
            <person name="Savage-Ashlock K.N."/>
            <person name="McCully A.L."/>
            <person name="Luedtke B."/>
            <person name="Shaw E.I."/>
            <person name="Hoff W.D."/>
            <person name="Elshahed M.S."/>
        </authorList>
    </citation>
    <scope>NUCLEOTIDE SEQUENCE [LARGE SCALE GENOMIC DNA]</scope>
    <source>
        <strain evidence="5 7">DX253</strain>
    </source>
</reference>
<dbReference type="Pfam" id="PF13185">
    <property type="entry name" value="GAF_2"/>
    <property type="match status" value="2"/>
</dbReference>
<dbReference type="SMART" id="SM00065">
    <property type="entry name" value="GAF"/>
    <property type="match status" value="1"/>
</dbReference>
<feature type="domain" description="PAC" evidence="4">
    <location>
        <begin position="101"/>
        <end position="151"/>
    </location>
</feature>
<dbReference type="RefSeq" id="WP_007981986.1">
    <property type="nucleotide sequence ID" value="NZ_AEMG01000019.1"/>
</dbReference>
<dbReference type="Pfam" id="PF15915">
    <property type="entry name" value="BAT"/>
    <property type="match status" value="1"/>
</dbReference>
<dbReference type="Pfam" id="PF13426">
    <property type="entry name" value="PAS_9"/>
    <property type="match status" value="1"/>
</dbReference>
<reference evidence="6" key="2">
    <citation type="submission" date="2016-11" db="EMBL/GenBank/DDBJ databases">
        <authorList>
            <person name="Jaros S."/>
            <person name="Januszkiewicz K."/>
            <person name="Wedrychowicz H."/>
        </authorList>
    </citation>
    <scope>NUCLEOTIDE SEQUENCE [LARGE SCALE GENOMIC DNA]</scope>
    <source>
        <strain evidence="6">DX253</strain>
    </source>
</reference>
<evidence type="ECO:0000313" key="5">
    <source>
        <dbReference type="EMBL" id="EFW90954.1"/>
    </source>
</evidence>
<dbReference type="SMART" id="SM00091">
    <property type="entry name" value="PAS"/>
    <property type="match status" value="2"/>
</dbReference>
<protein>
    <submittedName>
        <fullName evidence="6">PAS domain S-box-containing protein</fullName>
    </submittedName>
    <submittedName>
        <fullName evidence="5">Response regulator receiver modulated GAF sensor protein</fullName>
    </submittedName>
</protein>
<dbReference type="InterPro" id="IPR013767">
    <property type="entry name" value="PAS_fold"/>
</dbReference>
<dbReference type="GO" id="GO:0006355">
    <property type="term" value="P:regulation of DNA-templated transcription"/>
    <property type="evidence" value="ECO:0007669"/>
    <property type="project" value="InterPro"/>
</dbReference>
<dbReference type="InterPro" id="IPR003018">
    <property type="entry name" value="GAF"/>
</dbReference>
<dbReference type="STRING" id="797209.GCA_000376445_02952"/>
<dbReference type="NCBIfam" id="TIGR00229">
    <property type="entry name" value="sensory_box"/>
    <property type="match status" value="2"/>
</dbReference>